<dbReference type="Proteomes" id="UP000639403">
    <property type="component" value="Unassembled WGS sequence"/>
</dbReference>
<evidence type="ECO:0000259" key="2">
    <source>
        <dbReference type="Pfam" id="PF20152"/>
    </source>
</evidence>
<dbReference type="InterPro" id="IPR045339">
    <property type="entry name" value="DUF6534"/>
</dbReference>
<evidence type="ECO:0000256" key="1">
    <source>
        <dbReference type="SAM" id="Phobius"/>
    </source>
</evidence>
<feature type="transmembrane region" description="Helical" evidence="1">
    <location>
        <begin position="167"/>
        <end position="190"/>
    </location>
</feature>
<gene>
    <name evidence="3" type="ORF">IEO21_01176</name>
</gene>
<feature type="transmembrane region" description="Helical" evidence="1">
    <location>
        <begin position="20"/>
        <end position="44"/>
    </location>
</feature>
<feature type="transmembrane region" description="Helical" evidence="1">
    <location>
        <begin position="96"/>
        <end position="116"/>
    </location>
</feature>
<dbReference type="Pfam" id="PF20152">
    <property type="entry name" value="DUF6534"/>
    <property type="match status" value="1"/>
</dbReference>
<sequence length="327" mass="36206">MASATDPLAGLTGNKFNTFGAPFVGFGFSCLLLGTLSTQMYTYFRRYPQDRPFYKGLVRYSRALEVIDQVFIGYAVYFYVVTSWGDISILFDRPQWTLQLQVTLGATAGAIVKACFAMRVWRFSNNNVWVTGLIILLTLSQLAHRRLNAILSFGIANLLELAQVKVVGSISLALGVATDIVTAGALCFFLRNLRTGYSKDDSLVNNLTLYAVNTGVLTSAVSLTTLILYDLMPEDFIFMGFYFVVSKLYANSFLATLNTRRVLRGRGTDGEQATMPTFLMVGKDSKNAPNADPEATAGTILEVDVHKEVTVTRDSFHHSRHQYAVGW</sequence>
<keyword evidence="1" id="KW-1133">Transmembrane helix</keyword>
<reference evidence="3" key="1">
    <citation type="submission" date="2020-11" db="EMBL/GenBank/DDBJ databases">
        <authorList>
            <person name="Koelle M."/>
            <person name="Horta M.A.C."/>
            <person name="Nowrousian M."/>
            <person name="Ohm R.A."/>
            <person name="Benz P."/>
            <person name="Pilgard A."/>
        </authorList>
    </citation>
    <scope>NUCLEOTIDE SEQUENCE</scope>
    <source>
        <strain evidence="3">FPRL280</strain>
    </source>
</reference>
<organism evidence="3 4">
    <name type="scientific">Rhodonia placenta</name>
    <dbReference type="NCBI Taxonomy" id="104341"/>
    <lineage>
        <taxon>Eukaryota</taxon>
        <taxon>Fungi</taxon>
        <taxon>Dikarya</taxon>
        <taxon>Basidiomycota</taxon>
        <taxon>Agaricomycotina</taxon>
        <taxon>Agaricomycetes</taxon>
        <taxon>Polyporales</taxon>
        <taxon>Adustoporiaceae</taxon>
        <taxon>Rhodonia</taxon>
    </lineage>
</organism>
<keyword evidence="1" id="KW-0812">Transmembrane</keyword>
<proteinExistence type="predicted"/>
<feature type="transmembrane region" description="Helical" evidence="1">
    <location>
        <begin position="210"/>
        <end position="230"/>
    </location>
</feature>
<feature type="transmembrane region" description="Helical" evidence="1">
    <location>
        <begin position="236"/>
        <end position="257"/>
    </location>
</feature>
<comment type="caution">
    <text evidence="3">The sequence shown here is derived from an EMBL/GenBank/DDBJ whole genome shotgun (WGS) entry which is preliminary data.</text>
</comment>
<dbReference type="AlphaFoldDB" id="A0A8H7U5Q0"/>
<feature type="transmembrane region" description="Helical" evidence="1">
    <location>
        <begin position="128"/>
        <end position="147"/>
    </location>
</feature>
<evidence type="ECO:0000313" key="4">
    <source>
        <dbReference type="Proteomes" id="UP000639403"/>
    </source>
</evidence>
<feature type="transmembrane region" description="Helical" evidence="1">
    <location>
        <begin position="64"/>
        <end position="84"/>
    </location>
</feature>
<dbReference type="PANTHER" id="PTHR40465">
    <property type="entry name" value="CHROMOSOME 1, WHOLE GENOME SHOTGUN SEQUENCE"/>
    <property type="match status" value="1"/>
</dbReference>
<feature type="domain" description="DUF6534" evidence="2">
    <location>
        <begin position="176"/>
        <end position="261"/>
    </location>
</feature>
<reference evidence="3" key="2">
    <citation type="journal article" name="Front. Microbiol.">
        <title>Degradative Capacity of Two Strains of Rhodonia placenta: From Phenotype to Genotype.</title>
        <authorList>
            <person name="Kolle M."/>
            <person name="Horta M.A.C."/>
            <person name="Nowrousian M."/>
            <person name="Ohm R.A."/>
            <person name="Benz J.P."/>
            <person name="Pilgard A."/>
        </authorList>
    </citation>
    <scope>NUCLEOTIDE SEQUENCE</scope>
    <source>
        <strain evidence="3">FPRL280</strain>
    </source>
</reference>
<accession>A0A8H7U5Q0</accession>
<name>A0A8H7U5Q0_9APHY</name>
<dbReference type="EMBL" id="JADOXO010000008">
    <property type="protein sequence ID" value="KAF9820733.1"/>
    <property type="molecule type" value="Genomic_DNA"/>
</dbReference>
<dbReference type="PANTHER" id="PTHR40465:SF1">
    <property type="entry name" value="DUF6534 DOMAIN-CONTAINING PROTEIN"/>
    <property type="match status" value="1"/>
</dbReference>
<protein>
    <recommendedName>
        <fullName evidence="2">DUF6534 domain-containing protein</fullName>
    </recommendedName>
</protein>
<keyword evidence="1" id="KW-0472">Membrane</keyword>
<evidence type="ECO:0000313" key="3">
    <source>
        <dbReference type="EMBL" id="KAF9820733.1"/>
    </source>
</evidence>